<dbReference type="InterPro" id="IPR036465">
    <property type="entry name" value="vWFA_dom_sf"/>
</dbReference>
<dbReference type="InterPro" id="IPR019303">
    <property type="entry name" value="vWA_TerF_C"/>
</dbReference>
<gene>
    <name evidence="2" type="ORF">IV500_04235</name>
</gene>
<dbReference type="RefSeq" id="WP_196395586.1">
    <property type="nucleotide sequence ID" value="NZ_JADNYM010000005.1"/>
</dbReference>
<dbReference type="EMBL" id="JADNYM010000005">
    <property type="protein sequence ID" value="MBG0738629.1"/>
    <property type="molecule type" value="Genomic_DNA"/>
</dbReference>
<sequence>MALSLKKIEETAPALLSLAKEATGALDRAGLTGHKAKVAFVLDHSGSMSRQYSSGAMQRFAEKALVLGTQFDDDGQIDFFVFDSDADYLGEISLDNYKGSVDRLRKGRHMGTTNYAAAFSSVLKHYGFVASPSAPQKRTLFGRLKGPAPVELTSLPVKEPVYVIFLTDGAPDSRTEATKGLIAAAEHPVFWKFISISPTPIPFLEKLDEMPGRKVDNANYQDVADVDKLNDDELFRVLLEEYPDWLNAARGAGLVQ</sequence>
<dbReference type="CDD" id="cd00198">
    <property type="entry name" value="vWFA"/>
    <property type="match status" value="1"/>
</dbReference>
<dbReference type="SMART" id="SM00327">
    <property type="entry name" value="VWA"/>
    <property type="match status" value="1"/>
</dbReference>
<proteinExistence type="predicted"/>
<dbReference type="InterPro" id="IPR002035">
    <property type="entry name" value="VWF_A"/>
</dbReference>
<dbReference type="AlphaFoldDB" id="A0A931G6U2"/>
<protein>
    <submittedName>
        <fullName evidence="2">VWA domain-containing protein</fullName>
    </submittedName>
</protein>
<name>A0A931G6U2_9MICC</name>
<evidence type="ECO:0000313" key="3">
    <source>
        <dbReference type="Proteomes" id="UP000655366"/>
    </source>
</evidence>
<dbReference type="Gene3D" id="3.40.50.410">
    <property type="entry name" value="von Willebrand factor, type A domain"/>
    <property type="match status" value="1"/>
</dbReference>
<reference evidence="2 3" key="1">
    <citation type="submission" date="2020-11" db="EMBL/GenBank/DDBJ databases">
        <title>Arthrobacter antarcticus sp. nov., isolated from Antarctic Soil.</title>
        <authorList>
            <person name="Li J."/>
        </authorList>
    </citation>
    <scope>NUCLEOTIDE SEQUENCE [LARGE SCALE GENOMIC DNA]</scope>
    <source>
        <strain evidence="2 3">Z1-20</strain>
    </source>
</reference>
<organism evidence="2 3">
    <name type="scientific">Arthrobacter terrae</name>
    <dbReference type="NCBI Taxonomy" id="2935737"/>
    <lineage>
        <taxon>Bacteria</taxon>
        <taxon>Bacillati</taxon>
        <taxon>Actinomycetota</taxon>
        <taxon>Actinomycetes</taxon>
        <taxon>Micrococcales</taxon>
        <taxon>Micrococcaceae</taxon>
        <taxon>Arthrobacter</taxon>
    </lineage>
</organism>
<dbReference type="Pfam" id="PF10138">
    <property type="entry name" value="vWA-TerF-like"/>
    <property type="match status" value="2"/>
</dbReference>
<accession>A0A931G6U2</accession>
<feature type="domain" description="VWFA" evidence="1">
    <location>
        <begin position="37"/>
        <end position="238"/>
    </location>
</feature>
<dbReference type="PROSITE" id="PS50234">
    <property type="entry name" value="VWFA"/>
    <property type="match status" value="1"/>
</dbReference>
<evidence type="ECO:0000313" key="2">
    <source>
        <dbReference type="EMBL" id="MBG0738629.1"/>
    </source>
</evidence>
<keyword evidence="3" id="KW-1185">Reference proteome</keyword>
<dbReference type="Proteomes" id="UP000655366">
    <property type="component" value="Unassembled WGS sequence"/>
</dbReference>
<comment type="caution">
    <text evidence="2">The sequence shown here is derived from an EMBL/GenBank/DDBJ whole genome shotgun (WGS) entry which is preliminary data.</text>
</comment>
<dbReference type="SUPFAM" id="SSF53300">
    <property type="entry name" value="vWA-like"/>
    <property type="match status" value="1"/>
</dbReference>
<evidence type="ECO:0000259" key="1">
    <source>
        <dbReference type="PROSITE" id="PS50234"/>
    </source>
</evidence>